<evidence type="ECO:0000313" key="1">
    <source>
        <dbReference type="EMBL" id="SDC80227.1"/>
    </source>
</evidence>
<reference evidence="1 2" key="1">
    <citation type="submission" date="2016-10" db="EMBL/GenBank/DDBJ databases">
        <authorList>
            <person name="de Groot N.N."/>
        </authorList>
    </citation>
    <scope>NUCLEOTIDE SEQUENCE [LARGE SCALE GENOMIC DNA]</scope>
    <source>
        <strain evidence="1 2">CPCC 100156</strain>
    </source>
</reference>
<evidence type="ECO:0000313" key="2">
    <source>
        <dbReference type="Proteomes" id="UP000198925"/>
    </source>
</evidence>
<proteinExistence type="predicted"/>
<organism evidence="1 2">
    <name type="scientific">Belnapia rosea</name>
    <dbReference type="NCBI Taxonomy" id="938405"/>
    <lineage>
        <taxon>Bacteria</taxon>
        <taxon>Pseudomonadati</taxon>
        <taxon>Pseudomonadota</taxon>
        <taxon>Alphaproteobacteria</taxon>
        <taxon>Acetobacterales</taxon>
        <taxon>Roseomonadaceae</taxon>
        <taxon>Belnapia</taxon>
    </lineage>
</organism>
<dbReference type="AlphaFoldDB" id="A0A1G6PLE7"/>
<dbReference type="Proteomes" id="UP000198925">
    <property type="component" value="Unassembled WGS sequence"/>
</dbReference>
<dbReference type="RefSeq" id="WP_090662468.1">
    <property type="nucleotide sequence ID" value="NZ_FMZX01000002.1"/>
</dbReference>
<protein>
    <recommendedName>
        <fullName evidence="3">VWFA domain-containing protein</fullName>
    </recommendedName>
</protein>
<evidence type="ECO:0008006" key="3">
    <source>
        <dbReference type="Google" id="ProtNLM"/>
    </source>
</evidence>
<dbReference type="STRING" id="938405.SAMN02927895_02130"/>
<dbReference type="SUPFAM" id="SSF53300">
    <property type="entry name" value="vWA-like"/>
    <property type="match status" value="1"/>
</dbReference>
<dbReference type="EMBL" id="FMZX01000002">
    <property type="protein sequence ID" value="SDC80227.1"/>
    <property type="molecule type" value="Genomic_DNA"/>
</dbReference>
<dbReference type="Pfam" id="PF06707">
    <property type="entry name" value="DUF1194"/>
    <property type="match status" value="1"/>
</dbReference>
<keyword evidence="2" id="KW-1185">Reference proteome</keyword>
<sequence length="218" mass="22296">MEPVDLALCLAIDVSASVDYDEFGLMAGGLAEAFRTPDIAAACAAGPRGAVAVAALFWSVGAELAVPWIRIDGPAAAALLAETLELAPRLPMPGATALGEGMAAGLALLARCPAEATRLALDVSGDGRSNRGREPGPVRDIAMAAGITINGLAVLNEEPDLLEHYAAEVIGGPGSFAMACPDYPAFAAAMREKLRREIGGLLLAGEDRLFLTVGCPMV</sequence>
<gene>
    <name evidence="1" type="ORF">SAMN04487779_1002411</name>
</gene>
<accession>A0A1G6PLE7</accession>
<dbReference type="InterPro" id="IPR036465">
    <property type="entry name" value="vWFA_dom_sf"/>
</dbReference>
<dbReference type="InterPro" id="IPR010607">
    <property type="entry name" value="DUF1194"/>
</dbReference>
<name>A0A1G6PLE7_9PROT</name>